<dbReference type="PANTHER" id="PTHR33966">
    <property type="entry name" value="PROTEIN ODR-4 HOMOLOG"/>
    <property type="match status" value="1"/>
</dbReference>
<dbReference type="Pfam" id="PF14778">
    <property type="entry name" value="ODR4-like"/>
    <property type="match status" value="1"/>
</dbReference>
<evidence type="ECO:0000256" key="5">
    <source>
        <dbReference type="ARBA" id="ARBA00023136"/>
    </source>
</evidence>
<proteinExistence type="inferred from homology"/>
<evidence type="ECO:0000256" key="2">
    <source>
        <dbReference type="ARBA" id="ARBA00010131"/>
    </source>
</evidence>
<reference evidence="7" key="1">
    <citation type="submission" date="2019-08" db="EMBL/GenBank/DDBJ databases">
        <title>The genome of the North American firefly Photinus pyralis.</title>
        <authorList>
            <consortium name="Photinus pyralis genome working group"/>
            <person name="Fallon T.R."/>
            <person name="Sander Lower S.E."/>
            <person name="Weng J.-K."/>
        </authorList>
    </citation>
    <scope>NUCLEOTIDE SEQUENCE</scope>
    <source>
        <strain evidence="7">TRF0915ILg1</strain>
        <tissue evidence="7">Whole body</tissue>
    </source>
</reference>
<organism evidence="7 8">
    <name type="scientific">Ignelater luminosus</name>
    <name type="common">Cucubano</name>
    <name type="synonym">Pyrophorus luminosus</name>
    <dbReference type="NCBI Taxonomy" id="2038154"/>
    <lineage>
        <taxon>Eukaryota</taxon>
        <taxon>Metazoa</taxon>
        <taxon>Ecdysozoa</taxon>
        <taxon>Arthropoda</taxon>
        <taxon>Hexapoda</taxon>
        <taxon>Insecta</taxon>
        <taxon>Pterygota</taxon>
        <taxon>Neoptera</taxon>
        <taxon>Endopterygota</taxon>
        <taxon>Coleoptera</taxon>
        <taxon>Polyphaga</taxon>
        <taxon>Elateriformia</taxon>
        <taxon>Elateroidea</taxon>
        <taxon>Elateridae</taxon>
        <taxon>Agrypninae</taxon>
        <taxon>Pyrophorini</taxon>
        <taxon>Ignelater</taxon>
    </lineage>
</organism>
<accession>A0A8K0GQ21</accession>
<dbReference type="OrthoDB" id="21458at2759"/>
<gene>
    <name evidence="7" type="ORF">ILUMI_00611</name>
</gene>
<protein>
    <recommendedName>
        <fullName evidence="9">Protein odr-4 homolog</fullName>
    </recommendedName>
</protein>
<evidence type="ECO:0000256" key="6">
    <source>
        <dbReference type="SAM" id="Phobius"/>
    </source>
</evidence>
<comment type="caution">
    <text evidence="7">The sequence shown here is derived from an EMBL/GenBank/DDBJ whole genome shotgun (WGS) entry which is preliminary data.</text>
</comment>
<dbReference type="GO" id="GO:0008104">
    <property type="term" value="P:intracellular protein localization"/>
    <property type="evidence" value="ECO:0007669"/>
    <property type="project" value="TreeGrafter"/>
</dbReference>
<keyword evidence="4 6" id="KW-1133">Transmembrane helix</keyword>
<dbReference type="GO" id="GO:0016020">
    <property type="term" value="C:membrane"/>
    <property type="evidence" value="ECO:0007669"/>
    <property type="project" value="UniProtKB-SubCell"/>
</dbReference>
<dbReference type="EMBL" id="VTPC01000503">
    <property type="protein sequence ID" value="KAF2905563.1"/>
    <property type="molecule type" value="Genomic_DNA"/>
</dbReference>
<evidence type="ECO:0000313" key="7">
    <source>
        <dbReference type="EMBL" id="KAF2905563.1"/>
    </source>
</evidence>
<keyword evidence="8" id="KW-1185">Reference proteome</keyword>
<dbReference type="GO" id="GO:0012505">
    <property type="term" value="C:endomembrane system"/>
    <property type="evidence" value="ECO:0007669"/>
    <property type="project" value="TreeGrafter"/>
</dbReference>
<keyword evidence="5 6" id="KW-0472">Membrane</keyword>
<evidence type="ECO:0008006" key="9">
    <source>
        <dbReference type="Google" id="ProtNLM"/>
    </source>
</evidence>
<name>A0A8K0GQ21_IGNLU</name>
<dbReference type="AlphaFoldDB" id="A0A8K0GQ21"/>
<sequence>MVRSAVADEGLLTYMTNLAKTDTCTVGLILGQPTSSKDYIIHFAKTPPCHGDNGKNSNTGKSPKKFADILDIWVADHARHATRMLPGGMYVLGIFVVSEEDILSPFQQKIKTMLGHIHRRLNSNEFLYGNPNIPEKLVVNYCTTTQTYLCKSYDIETATVKQAEIKFQPKLAVKWLQVECKYELDQLFPIIEERGNWPLRRHMQDILASINENFKSGVFMFDGEIRDGDDCLELVGKKRKVPRAKSGHHESGELKPMQVTIIVPCDGRNLGQSLELRSCAGQIRLAGHVACKLWLHPKATVSDASQAVTQDLVRSLAARLEMHLDSLIEEEHGSPEDTNSIHEPPRRVLVTLPNSTVTLSDYLFPGEGPQEAQISLQELLDIEVSEQDAIKDIEGQADLTELYNDGLEADTDEILHRLPRATNRNIYLGGLAIAFLVLVLSLVLHFVKNYI</sequence>
<feature type="transmembrane region" description="Helical" evidence="6">
    <location>
        <begin position="426"/>
        <end position="447"/>
    </location>
</feature>
<comment type="subcellular location">
    <subcellularLocation>
        <location evidence="1">Membrane</location>
    </subcellularLocation>
</comment>
<dbReference type="Proteomes" id="UP000801492">
    <property type="component" value="Unassembled WGS sequence"/>
</dbReference>
<keyword evidence="3 6" id="KW-0812">Transmembrane</keyword>
<comment type="similarity">
    <text evidence="2">Belongs to the ODR-4 family.</text>
</comment>
<dbReference type="PANTHER" id="PTHR33966:SF1">
    <property type="entry name" value="PROTEIN ODR-4 HOMOLOG"/>
    <property type="match status" value="1"/>
</dbReference>
<evidence type="ECO:0000313" key="8">
    <source>
        <dbReference type="Proteomes" id="UP000801492"/>
    </source>
</evidence>
<dbReference type="InterPro" id="IPR029454">
    <property type="entry name" value="ODR-4-like"/>
</dbReference>
<evidence type="ECO:0000256" key="3">
    <source>
        <dbReference type="ARBA" id="ARBA00022692"/>
    </source>
</evidence>
<evidence type="ECO:0000256" key="1">
    <source>
        <dbReference type="ARBA" id="ARBA00004370"/>
    </source>
</evidence>
<evidence type="ECO:0000256" key="4">
    <source>
        <dbReference type="ARBA" id="ARBA00022989"/>
    </source>
</evidence>